<dbReference type="Proteomes" id="UP000186720">
    <property type="component" value="Unassembled WGS sequence"/>
</dbReference>
<accession>A0A1Q6A6D7</accession>
<keyword evidence="8" id="KW-1185">Reference proteome</keyword>
<dbReference type="NCBIfam" id="TIGR02937">
    <property type="entry name" value="sigma70-ECF"/>
    <property type="match status" value="1"/>
</dbReference>
<dbReference type="STRING" id="1302689.RG47T_5064"/>
<feature type="domain" description="RNA polymerase sigma-70 region 2" evidence="5">
    <location>
        <begin position="11"/>
        <end position="79"/>
    </location>
</feature>
<reference evidence="7 8" key="1">
    <citation type="submission" date="2016-11" db="EMBL/GenBank/DDBJ databases">
        <title>Whole Genome Sequencing of Mucilaginibacter polytrichastri RG4-7(T) isolated from the moss sample.</title>
        <authorList>
            <person name="Li Y."/>
        </authorList>
    </citation>
    <scope>NUCLEOTIDE SEQUENCE [LARGE SCALE GENOMIC DNA]</scope>
    <source>
        <strain evidence="7 8">RG4-7</strain>
    </source>
</reference>
<comment type="caution">
    <text evidence="7">The sequence shown here is derived from an EMBL/GenBank/DDBJ whole genome shotgun (WGS) entry which is preliminary data.</text>
</comment>
<dbReference type="GO" id="GO:0003677">
    <property type="term" value="F:DNA binding"/>
    <property type="evidence" value="ECO:0007669"/>
    <property type="project" value="InterPro"/>
</dbReference>
<dbReference type="SUPFAM" id="SSF88659">
    <property type="entry name" value="Sigma3 and sigma4 domains of RNA polymerase sigma factors"/>
    <property type="match status" value="1"/>
</dbReference>
<dbReference type="InterPro" id="IPR039425">
    <property type="entry name" value="RNA_pol_sigma-70-like"/>
</dbReference>
<dbReference type="InterPro" id="IPR013325">
    <property type="entry name" value="RNA_pol_sigma_r2"/>
</dbReference>
<dbReference type="InterPro" id="IPR013324">
    <property type="entry name" value="RNA_pol_sigma_r3/r4-like"/>
</dbReference>
<dbReference type="AlphaFoldDB" id="A0A1Q6A6D7"/>
<keyword evidence="2" id="KW-0805">Transcription regulation</keyword>
<feature type="domain" description="RNA polymerase sigma factor 70 region 4 type 2" evidence="6">
    <location>
        <begin position="107"/>
        <end position="157"/>
    </location>
</feature>
<dbReference type="PANTHER" id="PTHR43133">
    <property type="entry name" value="RNA POLYMERASE ECF-TYPE SIGMA FACTO"/>
    <property type="match status" value="1"/>
</dbReference>
<dbReference type="InterPro" id="IPR014284">
    <property type="entry name" value="RNA_pol_sigma-70_dom"/>
</dbReference>
<evidence type="ECO:0000256" key="3">
    <source>
        <dbReference type="ARBA" id="ARBA00023082"/>
    </source>
</evidence>
<evidence type="ECO:0000256" key="2">
    <source>
        <dbReference type="ARBA" id="ARBA00023015"/>
    </source>
</evidence>
<keyword evidence="4" id="KW-0804">Transcription</keyword>
<name>A0A1Q6A6D7_9SPHI</name>
<evidence type="ECO:0000313" key="7">
    <source>
        <dbReference type="EMBL" id="OKS89580.1"/>
    </source>
</evidence>
<keyword evidence="3" id="KW-0731">Sigma factor</keyword>
<organism evidence="7 8">
    <name type="scientific">Mucilaginibacter polytrichastri</name>
    <dbReference type="NCBI Taxonomy" id="1302689"/>
    <lineage>
        <taxon>Bacteria</taxon>
        <taxon>Pseudomonadati</taxon>
        <taxon>Bacteroidota</taxon>
        <taxon>Sphingobacteriia</taxon>
        <taxon>Sphingobacteriales</taxon>
        <taxon>Sphingobacteriaceae</taxon>
        <taxon>Mucilaginibacter</taxon>
    </lineage>
</organism>
<dbReference type="Pfam" id="PF08281">
    <property type="entry name" value="Sigma70_r4_2"/>
    <property type="match status" value="1"/>
</dbReference>
<evidence type="ECO:0000259" key="6">
    <source>
        <dbReference type="Pfam" id="PF08281"/>
    </source>
</evidence>
<dbReference type="InterPro" id="IPR036388">
    <property type="entry name" value="WH-like_DNA-bd_sf"/>
</dbReference>
<protein>
    <submittedName>
        <fullName evidence="7">Uncharacterized protein</fullName>
    </submittedName>
</protein>
<dbReference type="GO" id="GO:0016987">
    <property type="term" value="F:sigma factor activity"/>
    <property type="evidence" value="ECO:0007669"/>
    <property type="project" value="UniProtKB-KW"/>
</dbReference>
<dbReference type="Pfam" id="PF04542">
    <property type="entry name" value="Sigma70_r2"/>
    <property type="match status" value="1"/>
</dbReference>
<dbReference type="OrthoDB" id="9780326at2"/>
<dbReference type="EMBL" id="MPPL01000001">
    <property type="protein sequence ID" value="OKS89580.1"/>
    <property type="molecule type" value="Genomic_DNA"/>
</dbReference>
<evidence type="ECO:0000256" key="1">
    <source>
        <dbReference type="ARBA" id="ARBA00010641"/>
    </source>
</evidence>
<dbReference type="Gene3D" id="1.10.10.10">
    <property type="entry name" value="Winged helix-like DNA-binding domain superfamily/Winged helix DNA-binding domain"/>
    <property type="match status" value="1"/>
</dbReference>
<dbReference type="Gene3D" id="1.10.1740.10">
    <property type="match status" value="1"/>
</dbReference>
<dbReference type="GO" id="GO:0006352">
    <property type="term" value="P:DNA-templated transcription initiation"/>
    <property type="evidence" value="ECO:0007669"/>
    <property type="project" value="InterPro"/>
</dbReference>
<comment type="similarity">
    <text evidence="1">Belongs to the sigma-70 factor family. ECF subfamily.</text>
</comment>
<dbReference type="InterPro" id="IPR007627">
    <property type="entry name" value="RNA_pol_sigma70_r2"/>
</dbReference>
<dbReference type="RefSeq" id="WP_074492723.1">
    <property type="nucleotide sequence ID" value="NZ_FPAM01000003.1"/>
</dbReference>
<evidence type="ECO:0000259" key="5">
    <source>
        <dbReference type="Pfam" id="PF04542"/>
    </source>
</evidence>
<evidence type="ECO:0000256" key="4">
    <source>
        <dbReference type="ARBA" id="ARBA00023163"/>
    </source>
</evidence>
<dbReference type="PANTHER" id="PTHR43133:SF45">
    <property type="entry name" value="RNA POLYMERASE ECF-TYPE SIGMA FACTOR"/>
    <property type="match status" value="1"/>
</dbReference>
<sequence>MESKETRFMQLIEEHKGMLFKICRIYQDDEADRDDLMQEMVLQLWLAFDSFQGKSKFSSWMYRVALNTAIVFFKKQKRRPDSEQLPERLDHLEAQEFDTEKEEQLALFYKALKQLGKVERALIFLYMEDQSYEDIALNLGITVINVRVRLNRTKNKLKDIIKSMNYEYR</sequence>
<dbReference type="SUPFAM" id="SSF88946">
    <property type="entry name" value="Sigma2 domain of RNA polymerase sigma factors"/>
    <property type="match status" value="1"/>
</dbReference>
<evidence type="ECO:0000313" key="8">
    <source>
        <dbReference type="Proteomes" id="UP000186720"/>
    </source>
</evidence>
<proteinExistence type="inferred from homology"/>
<gene>
    <name evidence="7" type="ORF">RG47T_5064</name>
</gene>
<dbReference type="InterPro" id="IPR013249">
    <property type="entry name" value="RNA_pol_sigma70_r4_t2"/>
</dbReference>